<dbReference type="Proteomes" id="UP001497680">
    <property type="component" value="Unassembled WGS sequence"/>
</dbReference>
<protein>
    <submittedName>
        <fullName evidence="1">Cytochrome P450</fullName>
    </submittedName>
</protein>
<evidence type="ECO:0000313" key="2">
    <source>
        <dbReference type="Proteomes" id="UP001497680"/>
    </source>
</evidence>
<dbReference type="EMBL" id="MU394370">
    <property type="protein sequence ID" value="KAI6082500.1"/>
    <property type="molecule type" value="Genomic_DNA"/>
</dbReference>
<keyword evidence="2" id="KW-1185">Reference proteome</keyword>
<evidence type="ECO:0000313" key="1">
    <source>
        <dbReference type="EMBL" id="KAI6082500.1"/>
    </source>
</evidence>
<organism evidence="1 2">
    <name type="scientific">Hypoxylon rubiginosum</name>
    <dbReference type="NCBI Taxonomy" id="110542"/>
    <lineage>
        <taxon>Eukaryota</taxon>
        <taxon>Fungi</taxon>
        <taxon>Dikarya</taxon>
        <taxon>Ascomycota</taxon>
        <taxon>Pezizomycotina</taxon>
        <taxon>Sordariomycetes</taxon>
        <taxon>Xylariomycetidae</taxon>
        <taxon>Xylariales</taxon>
        <taxon>Hypoxylaceae</taxon>
        <taxon>Hypoxylon</taxon>
    </lineage>
</organism>
<accession>A0ACC0CQ27</accession>
<comment type="caution">
    <text evidence="1">The sequence shown here is derived from an EMBL/GenBank/DDBJ whole genome shotgun (WGS) entry which is preliminary data.</text>
</comment>
<gene>
    <name evidence="1" type="ORF">F4821DRAFT_247052</name>
</gene>
<proteinExistence type="predicted"/>
<name>A0ACC0CQ27_9PEZI</name>
<sequence length="554" mass="62419">MASTNGPTMALPEISLSYLLASLLSLAAFVFLVLKLSSSGRGPRALADPIPRVFNTLQFMLNNHKFMIRVQNAMRDSSVVRCYLGPKAVYLVTGQQGLRTVFGRELVHSVTNQEQMTGFALPTLYRMKPDEVRRWENDKSGVTKIPISGTEHMPSRQRLWFNYEHIYAEYLGKPQYVKPQVDMFRHTFGTALERYSADEWKTISILELCRGEIAGAAISVLFGPDLVKLTPDFIDRFWSFDEHVFSLVLGIPKWINSAPSKAHDRYVAAIETWLNRALTKFDWEGPDAEADWEPRFGARAVREMVKWMKETGWRTEVIAATMGALAFALNSNSIPTSTWMLMEIIKSPSLLQAVREELATVTITDPKTGKQTLDSQKLVTLPLLQSVWTETLRLRINFNITRDVKEPITIDGHTIPKGSMLQAPMMVAHYDEATWGAPDHSASEFWAERHIRYTNVTDSSGKTSASRQYAMAGRATSYFPFGGGANMCPGRQYAKFEVLMAVGLVLSQFDIQFVGWFKPDGSSSDHPAESDMRYCGAGAMPPDRDMKIRLRRIS</sequence>
<reference evidence="1 2" key="1">
    <citation type="journal article" date="2022" name="New Phytol.">
        <title>Ecological generalism drives hyperdiversity of secondary metabolite gene clusters in xylarialean endophytes.</title>
        <authorList>
            <person name="Franco M.E.E."/>
            <person name="Wisecaver J.H."/>
            <person name="Arnold A.E."/>
            <person name="Ju Y.M."/>
            <person name="Slot J.C."/>
            <person name="Ahrendt S."/>
            <person name="Moore L.P."/>
            <person name="Eastman K.E."/>
            <person name="Scott K."/>
            <person name="Konkel Z."/>
            <person name="Mondo S.J."/>
            <person name="Kuo A."/>
            <person name="Hayes R.D."/>
            <person name="Haridas S."/>
            <person name="Andreopoulos B."/>
            <person name="Riley R."/>
            <person name="LaButti K."/>
            <person name="Pangilinan J."/>
            <person name="Lipzen A."/>
            <person name="Amirebrahimi M."/>
            <person name="Yan J."/>
            <person name="Adam C."/>
            <person name="Keymanesh K."/>
            <person name="Ng V."/>
            <person name="Louie K."/>
            <person name="Northen T."/>
            <person name="Drula E."/>
            <person name="Henrissat B."/>
            <person name="Hsieh H.M."/>
            <person name="Youens-Clark K."/>
            <person name="Lutzoni F."/>
            <person name="Miadlikowska J."/>
            <person name="Eastwood D.C."/>
            <person name="Hamelin R.C."/>
            <person name="Grigoriev I.V."/>
            <person name="U'Ren J.M."/>
        </authorList>
    </citation>
    <scope>NUCLEOTIDE SEQUENCE [LARGE SCALE GENOMIC DNA]</scope>
    <source>
        <strain evidence="1 2">ER1909</strain>
    </source>
</reference>